<proteinExistence type="predicted"/>
<dbReference type="InterPro" id="IPR011990">
    <property type="entry name" value="TPR-like_helical_dom_sf"/>
</dbReference>
<protein>
    <recommendedName>
        <fullName evidence="3">Sel1 repeat family protein</fullName>
    </recommendedName>
</protein>
<name>A0A510I9Q7_9VIBR</name>
<dbReference type="RefSeq" id="WP_143693363.1">
    <property type="nucleotide sequence ID" value="NZ_AP019799.1"/>
</dbReference>
<organism evidence="1 2">
    <name type="scientific">Vibrio rotiferianus</name>
    <dbReference type="NCBI Taxonomy" id="190895"/>
    <lineage>
        <taxon>Bacteria</taxon>
        <taxon>Pseudomonadati</taxon>
        <taxon>Pseudomonadota</taxon>
        <taxon>Gammaproteobacteria</taxon>
        <taxon>Vibrionales</taxon>
        <taxon>Vibrionaceae</taxon>
        <taxon>Vibrio</taxon>
    </lineage>
</organism>
<accession>A0A510I9Q7</accession>
<sequence>MQNLYFLFLVLFVSACSENEKNIAKLSGNSLSNAESVVSTHELYAEANELYEQGRISDAVTKLEVAVERGNEYGRELLGLILLREPSVQNIARGFSLMSDAAQGGLASAQFYLGSCLYDDGCYLPENKTLSAYYLSQAFENGEMGAEMLLGFLDDELGEVKLSPKEFESMLEQYKNNL</sequence>
<dbReference type="AlphaFoldDB" id="A0A510I9Q7"/>
<dbReference type="Gene3D" id="1.25.40.10">
    <property type="entry name" value="Tetratricopeptide repeat domain"/>
    <property type="match status" value="1"/>
</dbReference>
<dbReference type="EMBL" id="AP019799">
    <property type="protein sequence ID" value="BBL90474.1"/>
    <property type="molecule type" value="Genomic_DNA"/>
</dbReference>
<dbReference type="Proteomes" id="UP000315115">
    <property type="component" value="Chromosome 2"/>
</dbReference>
<reference evidence="2" key="1">
    <citation type="submission" date="2019-07" db="EMBL/GenBank/DDBJ databases">
        <title>Complete Genome Sequences of Vibrion rotiferianus strain AM7.</title>
        <authorList>
            <person name="Miyazaki K."/>
            <person name="Wiseschart A."/>
            <person name="Pootanakit K."/>
            <person name="Ishimori K."/>
            <person name="Kitahara K."/>
        </authorList>
    </citation>
    <scope>NUCLEOTIDE SEQUENCE [LARGE SCALE GENOMIC DNA]</scope>
    <source>
        <strain evidence="2">AM7</strain>
    </source>
</reference>
<gene>
    <name evidence="1" type="ORF">VroAM7_31270</name>
</gene>
<evidence type="ECO:0000313" key="2">
    <source>
        <dbReference type="Proteomes" id="UP000315115"/>
    </source>
</evidence>
<evidence type="ECO:0000313" key="1">
    <source>
        <dbReference type="EMBL" id="BBL90474.1"/>
    </source>
</evidence>
<dbReference type="SUPFAM" id="SSF81901">
    <property type="entry name" value="HCP-like"/>
    <property type="match status" value="1"/>
</dbReference>
<evidence type="ECO:0008006" key="3">
    <source>
        <dbReference type="Google" id="ProtNLM"/>
    </source>
</evidence>